<dbReference type="SUPFAM" id="SSF53335">
    <property type="entry name" value="S-adenosyl-L-methionine-dependent methyltransferases"/>
    <property type="match status" value="1"/>
</dbReference>
<dbReference type="EMBL" id="LNZC01000012">
    <property type="protein sequence ID" value="KTD79953.1"/>
    <property type="molecule type" value="Genomic_DNA"/>
</dbReference>
<comment type="catalytic activity">
    <reaction evidence="5">
        <text>a 3-demethylubiquinol + S-adenosyl-L-methionine = a ubiquinol + S-adenosyl-L-homocysteine + H(+)</text>
        <dbReference type="Rhea" id="RHEA:44380"/>
        <dbReference type="Rhea" id="RHEA-COMP:9566"/>
        <dbReference type="Rhea" id="RHEA-COMP:10914"/>
        <dbReference type="ChEBI" id="CHEBI:15378"/>
        <dbReference type="ChEBI" id="CHEBI:17976"/>
        <dbReference type="ChEBI" id="CHEBI:57856"/>
        <dbReference type="ChEBI" id="CHEBI:59789"/>
        <dbReference type="ChEBI" id="CHEBI:84422"/>
        <dbReference type="EC" id="2.1.1.64"/>
    </reaction>
</comment>
<dbReference type="Gene3D" id="3.40.50.150">
    <property type="entry name" value="Vaccinia Virus protein VP39"/>
    <property type="match status" value="1"/>
</dbReference>
<dbReference type="GO" id="GO:0010420">
    <property type="term" value="F:polyprenyldihydroxybenzoate methyltransferase activity"/>
    <property type="evidence" value="ECO:0007669"/>
    <property type="project" value="InterPro"/>
</dbReference>
<dbReference type="HAMAP" id="MF_00472">
    <property type="entry name" value="UbiG"/>
    <property type="match status" value="1"/>
</dbReference>
<dbReference type="InterPro" id="IPR010233">
    <property type="entry name" value="UbiG_MeTrfase"/>
</dbReference>
<dbReference type="EC" id="2.1.1.64" evidence="5"/>
<evidence type="ECO:0000256" key="2">
    <source>
        <dbReference type="ARBA" id="ARBA00022679"/>
    </source>
</evidence>
<evidence type="ECO:0000256" key="1">
    <source>
        <dbReference type="ARBA" id="ARBA00022603"/>
    </source>
</evidence>
<dbReference type="OrthoDB" id="9801538at2"/>
<dbReference type="InterPro" id="IPR029063">
    <property type="entry name" value="SAM-dependent_MTases_sf"/>
</dbReference>
<feature type="binding site" evidence="5">
    <location>
        <position position="40"/>
    </location>
    <ligand>
        <name>S-adenosyl-L-methionine</name>
        <dbReference type="ChEBI" id="CHEBI:59789"/>
    </ligand>
</feature>
<keyword evidence="3 5" id="KW-0831">Ubiquinone biosynthesis</keyword>
<organism evidence="6 7">
    <name type="scientific">Legionella worsleiensis</name>
    <dbReference type="NCBI Taxonomy" id="45076"/>
    <lineage>
        <taxon>Bacteria</taxon>
        <taxon>Pseudomonadati</taxon>
        <taxon>Pseudomonadota</taxon>
        <taxon>Gammaproteobacteria</taxon>
        <taxon>Legionellales</taxon>
        <taxon>Legionellaceae</taxon>
        <taxon>Legionella</taxon>
    </lineage>
</organism>
<reference evidence="6 7" key="1">
    <citation type="submission" date="2015-11" db="EMBL/GenBank/DDBJ databases">
        <title>Genomic analysis of 38 Legionella species identifies large and diverse effector repertoires.</title>
        <authorList>
            <person name="Burstein D."/>
            <person name="Amaro F."/>
            <person name="Zusman T."/>
            <person name="Lifshitz Z."/>
            <person name="Cohen O."/>
            <person name="Gilbert J.A."/>
            <person name="Pupko T."/>
            <person name="Shuman H.A."/>
            <person name="Segal G."/>
        </authorList>
    </citation>
    <scope>NUCLEOTIDE SEQUENCE [LARGE SCALE GENOMIC DNA]</scope>
    <source>
        <strain evidence="6 7">ATCC 49508</strain>
    </source>
</reference>
<evidence type="ECO:0000256" key="5">
    <source>
        <dbReference type="HAMAP-Rule" id="MF_00472"/>
    </source>
</evidence>
<keyword evidence="4 5" id="KW-0949">S-adenosyl-L-methionine</keyword>
<feature type="binding site" evidence="5">
    <location>
        <position position="80"/>
    </location>
    <ligand>
        <name>S-adenosyl-L-methionine</name>
        <dbReference type="ChEBI" id="CHEBI:59789"/>
    </ligand>
</feature>
<evidence type="ECO:0000256" key="3">
    <source>
        <dbReference type="ARBA" id="ARBA00022688"/>
    </source>
</evidence>
<comment type="pathway">
    <text evidence="5">Cofactor biosynthesis; ubiquinone biosynthesis.</text>
</comment>
<evidence type="ECO:0000313" key="6">
    <source>
        <dbReference type="EMBL" id="KTD79953.1"/>
    </source>
</evidence>
<dbReference type="RefSeq" id="WP_058493252.1">
    <property type="nucleotide sequence ID" value="NZ_CBCRUR010000030.1"/>
</dbReference>
<proteinExistence type="inferred from homology"/>
<dbReference type="GO" id="GO:0061542">
    <property type="term" value="F:3-demethylubiquinol 3-O-methyltransferase activity"/>
    <property type="evidence" value="ECO:0007669"/>
    <property type="project" value="UniProtKB-UniRule"/>
</dbReference>
<protein>
    <recommendedName>
        <fullName evidence="5">Ubiquinone biosynthesis O-methyltransferase</fullName>
    </recommendedName>
    <alternativeName>
        <fullName evidence="5">2-polyprenyl-6-hydroxyphenol methylase</fullName>
        <ecNumber evidence="5">2.1.1.222</ecNumber>
    </alternativeName>
    <alternativeName>
        <fullName evidence="5">3-demethylubiquinone 3-O-methyltransferase</fullName>
        <ecNumber evidence="5">2.1.1.64</ecNumber>
    </alternativeName>
</protein>
<dbReference type="Proteomes" id="UP000054662">
    <property type="component" value="Unassembled WGS sequence"/>
</dbReference>
<dbReference type="PATRIC" id="fig|45076.6.peg.1593"/>
<dbReference type="NCBIfam" id="TIGR01983">
    <property type="entry name" value="UbiG"/>
    <property type="match status" value="1"/>
</dbReference>
<keyword evidence="6" id="KW-0830">Ubiquinone</keyword>
<keyword evidence="2 5" id="KW-0808">Transferase</keyword>
<comment type="catalytic activity">
    <reaction evidence="5">
        <text>a 3-(all-trans-polyprenyl)benzene-1,2-diol + S-adenosyl-L-methionine = a 2-methoxy-6-(all-trans-polyprenyl)phenol + S-adenosyl-L-homocysteine + H(+)</text>
        <dbReference type="Rhea" id="RHEA:31411"/>
        <dbReference type="Rhea" id="RHEA-COMP:9550"/>
        <dbReference type="Rhea" id="RHEA-COMP:9551"/>
        <dbReference type="ChEBI" id="CHEBI:15378"/>
        <dbReference type="ChEBI" id="CHEBI:57856"/>
        <dbReference type="ChEBI" id="CHEBI:59789"/>
        <dbReference type="ChEBI" id="CHEBI:62729"/>
        <dbReference type="ChEBI" id="CHEBI:62731"/>
        <dbReference type="EC" id="2.1.1.222"/>
    </reaction>
</comment>
<dbReference type="STRING" id="45076.Lwor_1467"/>
<sequence>MTNSESTIDKQELQKFAQHSAHWWDTEGPLKTLHDINSTRLEFISDCVNLTGVRVLDVGCGGGILSESMAKKQADVTGVDAEIEVIKAAELHAQNQGLPLRYLCTPIEEYKDDPFDVITCMELLEHVPQPEHILQQCNRLLKKEGLLFLSTINRSPKAYATAIIAAEYLLKLLPRQTHDYDKFIRPSELASMARACGFTLIDLKGINYNPITRVASLCTDVSVNYLMALRKES</sequence>
<feature type="binding site" evidence="5">
    <location>
        <position position="59"/>
    </location>
    <ligand>
        <name>S-adenosyl-L-methionine</name>
        <dbReference type="ChEBI" id="CHEBI:59789"/>
    </ligand>
</feature>
<dbReference type="PANTHER" id="PTHR43464:SF19">
    <property type="entry name" value="UBIQUINONE BIOSYNTHESIS O-METHYLTRANSFERASE, MITOCHONDRIAL"/>
    <property type="match status" value="1"/>
</dbReference>
<dbReference type="GO" id="GO:0032259">
    <property type="term" value="P:methylation"/>
    <property type="evidence" value="ECO:0007669"/>
    <property type="project" value="UniProtKB-KW"/>
</dbReference>
<evidence type="ECO:0000313" key="7">
    <source>
        <dbReference type="Proteomes" id="UP000054662"/>
    </source>
</evidence>
<evidence type="ECO:0000256" key="4">
    <source>
        <dbReference type="ARBA" id="ARBA00022691"/>
    </source>
</evidence>
<keyword evidence="1 5" id="KW-0489">Methyltransferase</keyword>
<dbReference type="CDD" id="cd02440">
    <property type="entry name" value="AdoMet_MTases"/>
    <property type="match status" value="1"/>
</dbReference>
<name>A0A0W1AF43_9GAMM</name>
<dbReference type="AlphaFoldDB" id="A0A0W1AF43"/>
<dbReference type="UniPathway" id="UPA00232"/>
<dbReference type="Pfam" id="PF13489">
    <property type="entry name" value="Methyltransf_23"/>
    <property type="match status" value="1"/>
</dbReference>
<accession>A0A0W1AF43</accession>
<dbReference type="GO" id="GO:0102208">
    <property type="term" value="F:2-polyprenyl-6-hydroxyphenol methylase activity"/>
    <property type="evidence" value="ECO:0007669"/>
    <property type="project" value="UniProtKB-EC"/>
</dbReference>
<comment type="caution">
    <text evidence="6">The sequence shown here is derived from an EMBL/GenBank/DDBJ whole genome shotgun (WGS) entry which is preliminary data.</text>
</comment>
<gene>
    <name evidence="5 6" type="primary">ubiG</name>
    <name evidence="6" type="ORF">Lwor_1467</name>
</gene>
<comment type="similarity">
    <text evidence="5">Belongs to the methyltransferase superfamily. UbiG/COQ3 family.</text>
</comment>
<dbReference type="EC" id="2.1.1.222" evidence="5"/>
<feature type="binding site" evidence="5">
    <location>
        <position position="121"/>
    </location>
    <ligand>
        <name>S-adenosyl-L-methionine</name>
        <dbReference type="ChEBI" id="CHEBI:59789"/>
    </ligand>
</feature>
<keyword evidence="7" id="KW-1185">Reference proteome</keyword>
<dbReference type="PANTHER" id="PTHR43464">
    <property type="entry name" value="METHYLTRANSFERASE"/>
    <property type="match status" value="1"/>
</dbReference>
<comment type="function">
    <text evidence="5">O-methyltransferase that catalyzes the 2 O-methylation steps in the ubiquinone biosynthetic pathway.</text>
</comment>